<proteinExistence type="predicted"/>
<comment type="caution">
    <text evidence="1">The sequence shown here is derived from an EMBL/GenBank/DDBJ whole genome shotgun (WGS) entry which is preliminary data.</text>
</comment>
<dbReference type="InterPro" id="IPR036397">
    <property type="entry name" value="RNaseH_sf"/>
</dbReference>
<keyword evidence="2" id="KW-1185">Reference proteome</keyword>
<name>A0AAV2B7A4_9ARAC</name>
<protein>
    <recommendedName>
        <fullName evidence="3">Tc1-like transposase DDE domain-containing protein</fullName>
    </recommendedName>
</protein>
<dbReference type="GO" id="GO:0003676">
    <property type="term" value="F:nucleic acid binding"/>
    <property type="evidence" value="ECO:0007669"/>
    <property type="project" value="InterPro"/>
</dbReference>
<gene>
    <name evidence="1" type="ORF">LARSCL_LOCUS17472</name>
</gene>
<organism evidence="1 2">
    <name type="scientific">Larinioides sclopetarius</name>
    <dbReference type="NCBI Taxonomy" id="280406"/>
    <lineage>
        <taxon>Eukaryota</taxon>
        <taxon>Metazoa</taxon>
        <taxon>Ecdysozoa</taxon>
        <taxon>Arthropoda</taxon>
        <taxon>Chelicerata</taxon>
        <taxon>Arachnida</taxon>
        <taxon>Araneae</taxon>
        <taxon>Araneomorphae</taxon>
        <taxon>Entelegynae</taxon>
        <taxon>Araneoidea</taxon>
        <taxon>Araneidae</taxon>
        <taxon>Larinioides</taxon>
    </lineage>
</organism>
<reference evidence="1 2" key="1">
    <citation type="submission" date="2024-04" db="EMBL/GenBank/DDBJ databases">
        <authorList>
            <person name="Rising A."/>
            <person name="Reimegard J."/>
            <person name="Sonavane S."/>
            <person name="Akerstrom W."/>
            <person name="Nylinder S."/>
            <person name="Hedman E."/>
            <person name="Kallberg Y."/>
        </authorList>
    </citation>
    <scope>NUCLEOTIDE SEQUENCE [LARGE SCALE GENOMIC DNA]</scope>
</reference>
<sequence>MDWPVQSPDLNPIEKLWDELDHFNKGCSNHPKPMKKLTCLLQAEWKSEYHWPSYKHL</sequence>
<dbReference type="Gene3D" id="3.30.420.10">
    <property type="entry name" value="Ribonuclease H-like superfamily/Ribonuclease H"/>
    <property type="match status" value="1"/>
</dbReference>
<dbReference type="Proteomes" id="UP001497382">
    <property type="component" value="Unassembled WGS sequence"/>
</dbReference>
<dbReference type="AlphaFoldDB" id="A0AAV2B7A4"/>
<evidence type="ECO:0008006" key="3">
    <source>
        <dbReference type="Google" id="ProtNLM"/>
    </source>
</evidence>
<evidence type="ECO:0000313" key="1">
    <source>
        <dbReference type="EMBL" id="CAL1292106.1"/>
    </source>
</evidence>
<accession>A0AAV2B7A4</accession>
<dbReference type="EMBL" id="CAXIEN010000299">
    <property type="protein sequence ID" value="CAL1292106.1"/>
    <property type="molecule type" value="Genomic_DNA"/>
</dbReference>
<evidence type="ECO:0000313" key="2">
    <source>
        <dbReference type="Proteomes" id="UP001497382"/>
    </source>
</evidence>